<feature type="region of interest" description="Disordered" evidence="1">
    <location>
        <begin position="404"/>
        <end position="451"/>
    </location>
</feature>
<dbReference type="Gene3D" id="2.40.70.10">
    <property type="entry name" value="Acid Proteases"/>
    <property type="match status" value="1"/>
</dbReference>
<dbReference type="InterPro" id="IPR021109">
    <property type="entry name" value="Peptidase_aspartic_dom_sf"/>
</dbReference>
<evidence type="ECO:0008006" key="4">
    <source>
        <dbReference type="Google" id="ProtNLM"/>
    </source>
</evidence>
<evidence type="ECO:0000256" key="1">
    <source>
        <dbReference type="SAM" id="MobiDB-lite"/>
    </source>
</evidence>
<protein>
    <recommendedName>
        <fullName evidence="4">Peptidase A2 domain-containing protein</fullName>
    </recommendedName>
</protein>
<sequence length="451" mass="50981">MSVDFQRGESRGCWRQQDPGLWFKPTDHEVTSAIKRPYKISEYRRSTTMDLLPGESRGYWKHQTPAKSTGMIHNEKAVLFFDTGAEVSIVDTIFVRKVGCNIDSSRIQDCVGIGDNVYRTEGRTRIKVTLAGSLVYFSDIWVRDLTGQQAILGMDFMAPAGIHLDLAHGSISLQDEVRLQLSGKWRLYSDKAKIVNVGQYFRIQARKSVKLPLRLRSSIHDKLSMDADNIQWTRENEVDLDHKHRGQGVDPASSQRIVIWRTEDHVPRITSFISIGSRRYMERQNLAVEATTDARSGDMEIKVQLVPAVERYEYETPRAILQKTKTAWIKCRNVETSQDQDVPGWLPSDNSPSEIRPLDLASVVSEKSDLSSIEDRDSVSHLVTVKETLDDLYQVTPDAWATDPSLEETTSAVETREEGGRYGIRVPNQDQLHLRCQDQGSSPSKCGGSDP</sequence>
<dbReference type="Pfam" id="PF08284">
    <property type="entry name" value="RVP_2"/>
    <property type="match status" value="1"/>
</dbReference>
<dbReference type="SUPFAM" id="SSF50630">
    <property type="entry name" value="Acid proteases"/>
    <property type="match status" value="1"/>
</dbReference>
<organism evidence="2 3">
    <name type="scientific">Phytophthora megakarya</name>
    <dbReference type="NCBI Taxonomy" id="4795"/>
    <lineage>
        <taxon>Eukaryota</taxon>
        <taxon>Sar</taxon>
        <taxon>Stramenopiles</taxon>
        <taxon>Oomycota</taxon>
        <taxon>Peronosporomycetes</taxon>
        <taxon>Peronosporales</taxon>
        <taxon>Peronosporaceae</taxon>
        <taxon>Phytophthora</taxon>
    </lineage>
</organism>
<name>A0A225WRJ1_9STRA</name>
<proteinExistence type="predicted"/>
<dbReference type="EMBL" id="NBNE01000342">
    <property type="protein sequence ID" value="OWZ20273.1"/>
    <property type="molecule type" value="Genomic_DNA"/>
</dbReference>
<accession>A0A225WRJ1</accession>
<keyword evidence="3" id="KW-1185">Reference proteome</keyword>
<reference evidence="3" key="1">
    <citation type="submission" date="2017-03" db="EMBL/GenBank/DDBJ databases">
        <title>Phytopthora megakarya and P. palmivora, two closely related causual agents of cacao black pod achieved similar genome size and gene model numbers by different mechanisms.</title>
        <authorList>
            <person name="Ali S."/>
            <person name="Shao J."/>
            <person name="Larry D.J."/>
            <person name="Kronmiller B."/>
            <person name="Shen D."/>
            <person name="Strem M.D."/>
            <person name="Melnick R.L."/>
            <person name="Guiltinan M.J."/>
            <person name="Tyler B.M."/>
            <person name="Meinhardt L.W."/>
            <person name="Bailey B.A."/>
        </authorList>
    </citation>
    <scope>NUCLEOTIDE SEQUENCE [LARGE SCALE GENOMIC DNA]</scope>
    <source>
        <strain evidence="3">zdho120</strain>
    </source>
</reference>
<dbReference type="OrthoDB" id="84413at2759"/>
<dbReference type="Proteomes" id="UP000198211">
    <property type="component" value="Unassembled WGS sequence"/>
</dbReference>
<evidence type="ECO:0000313" key="2">
    <source>
        <dbReference type="EMBL" id="OWZ20273.1"/>
    </source>
</evidence>
<dbReference type="AlphaFoldDB" id="A0A225WRJ1"/>
<gene>
    <name evidence="2" type="ORF">PHMEG_0005337</name>
</gene>
<comment type="caution">
    <text evidence="2">The sequence shown here is derived from an EMBL/GenBank/DDBJ whole genome shotgun (WGS) entry which is preliminary data.</text>
</comment>
<evidence type="ECO:0000313" key="3">
    <source>
        <dbReference type="Proteomes" id="UP000198211"/>
    </source>
</evidence>